<gene>
    <name evidence="1" type="ORF">MRATA1EN22A_LOCUS20958</name>
</gene>
<organism evidence="1 2">
    <name type="scientific">Rangifer tarandus platyrhynchus</name>
    <name type="common">Svalbard reindeer</name>
    <dbReference type="NCBI Taxonomy" id="3082113"/>
    <lineage>
        <taxon>Eukaryota</taxon>
        <taxon>Metazoa</taxon>
        <taxon>Chordata</taxon>
        <taxon>Craniata</taxon>
        <taxon>Vertebrata</taxon>
        <taxon>Euteleostomi</taxon>
        <taxon>Mammalia</taxon>
        <taxon>Eutheria</taxon>
        <taxon>Laurasiatheria</taxon>
        <taxon>Artiodactyla</taxon>
        <taxon>Ruminantia</taxon>
        <taxon>Pecora</taxon>
        <taxon>Cervidae</taxon>
        <taxon>Odocoileinae</taxon>
        <taxon>Rangifer</taxon>
    </lineage>
</organism>
<evidence type="ECO:0000313" key="2">
    <source>
        <dbReference type="Proteomes" id="UP001162501"/>
    </source>
</evidence>
<name>A0AC59ZS06_RANTA</name>
<reference evidence="1" key="2">
    <citation type="submission" date="2025-03" db="EMBL/GenBank/DDBJ databases">
        <authorList>
            <consortium name="ELIXIR-Norway"/>
            <consortium name="Elixir Norway"/>
        </authorList>
    </citation>
    <scope>NUCLEOTIDE SEQUENCE</scope>
</reference>
<accession>A0AC59ZS06</accession>
<evidence type="ECO:0000313" key="1">
    <source>
        <dbReference type="EMBL" id="CAN0479702.1"/>
    </source>
</evidence>
<proteinExistence type="predicted"/>
<sequence>MHRGAWRATVHGVTKSRTRLSTHTYKLLFRRKCTNYFSPEGISVSHNVANLKCCHDTCACMLSHFSHVSLQQWTTARQAPLSIGFSRQGYWNGMGCHALLPGTMLTQGSNPGLLHCRQIVPSEPSSQAHT</sequence>
<dbReference type="EMBL" id="OX596116">
    <property type="protein sequence ID" value="CAN0479702.1"/>
    <property type="molecule type" value="Genomic_DNA"/>
</dbReference>
<dbReference type="Proteomes" id="UP001162501">
    <property type="component" value="Chromosome 32"/>
</dbReference>
<protein>
    <submittedName>
        <fullName evidence="1">Uncharacterized protein</fullName>
    </submittedName>
</protein>
<reference evidence="1" key="1">
    <citation type="submission" date="2023-05" db="EMBL/GenBank/DDBJ databases">
        <authorList>
            <consortium name="ELIXIR-Norway"/>
        </authorList>
    </citation>
    <scope>NUCLEOTIDE SEQUENCE</scope>
</reference>